<evidence type="ECO:0000313" key="5">
    <source>
        <dbReference type="EMBL" id="GMA25133.1"/>
    </source>
</evidence>
<protein>
    <recommendedName>
        <fullName evidence="4">Immunoglobulin domain-containing protein</fullName>
    </recommendedName>
</protein>
<dbReference type="InterPro" id="IPR013783">
    <property type="entry name" value="Ig-like_fold"/>
</dbReference>
<sequence>MRQLFVGGRRAAAAAAFAAVVAAGVTAPGATALAAPHAASSVTLAASTTARPHVTSSPKSVVVVTGHKATFRVKTSGVGLTYRWYVSTNGKTWKKIAKATHTSYTVKAKASVDGHRYRVVVRNAHGSVTSKSAKLTVALKPHVTRQPHAATVVSGKKATFSVRATGNALGYQWYGAAPGKSYAKVSGATKATYAFTTSAAKNGYRYKVSVRNKAGHVTSASAKLTVITKPKITKQPVEELDVASGATVKLRVQASGIGLTYQWQYADLTDDGDDVVYRSIKGATGSSFSFTAKTTSYDDLRVVVSNKAGKVASDDSYITVGSSPTDPYGPDNGGFLTSWAVGLDTDAVGGATTVVGDDTSAKVTSRFLGLALDPHADETLDLAAWLVVEGVAYPATVTPKALQYDGFYQFTLVASPTVSKADAAKGIWKITDSSGAKPVTQYFTQG</sequence>
<dbReference type="Gene3D" id="2.60.40.10">
    <property type="entry name" value="Immunoglobulins"/>
    <property type="match status" value="2"/>
</dbReference>
<gene>
    <name evidence="5" type="ORF">GCM10025864_28920</name>
</gene>
<feature type="signal peptide" evidence="3">
    <location>
        <begin position="1"/>
        <end position="18"/>
    </location>
</feature>
<accession>A0ABQ6I578</accession>
<evidence type="ECO:0000313" key="6">
    <source>
        <dbReference type="Proteomes" id="UP001157091"/>
    </source>
</evidence>
<evidence type="ECO:0000259" key="4">
    <source>
        <dbReference type="SMART" id="SM00409"/>
    </source>
</evidence>
<dbReference type="RefSeq" id="WP_284293782.1">
    <property type="nucleotide sequence ID" value="NZ_BSUK01000001.1"/>
</dbReference>
<dbReference type="InterPro" id="IPR003599">
    <property type="entry name" value="Ig_sub"/>
</dbReference>
<proteinExistence type="predicted"/>
<evidence type="ECO:0000256" key="2">
    <source>
        <dbReference type="ARBA" id="ARBA00023157"/>
    </source>
</evidence>
<keyword evidence="2" id="KW-1015">Disulfide bond</keyword>
<keyword evidence="1 3" id="KW-0732">Signal</keyword>
<dbReference type="InterPro" id="IPR050958">
    <property type="entry name" value="Cell_Adh-Cytoskel_Orgn"/>
</dbReference>
<feature type="domain" description="Immunoglobulin" evidence="4">
    <location>
        <begin position="58"/>
        <end position="138"/>
    </location>
</feature>
<evidence type="ECO:0000256" key="3">
    <source>
        <dbReference type="SAM" id="SignalP"/>
    </source>
</evidence>
<reference evidence="6" key="1">
    <citation type="journal article" date="2019" name="Int. J. Syst. Evol. Microbiol.">
        <title>The Global Catalogue of Microorganisms (GCM) 10K type strain sequencing project: providing services to taxonomists for standard genome sequencing and annotation.</title>
        <authorList>
            <consortium name="The Broad Institute Genomics Platform"/>
            <consortium name="The Broad Institute Genome Sequencing Center for Infectious Disease"/>
            <person name="Wu L."/>
            <person name="Ma J."/>
        </authorList>
    </citation>
    <scope>NUCLEOTIDE SEQUENCE [LARGE SCALE GENOMIC DNA]</scope>
    <source>
        <strain evidence="6">NBRC 106348</strain>
    </source>
</reference>
<dbReference type="PANTHER" id="PTHR45080:SF8">
    <property type="entry name" value="IG-LIKE DOMAIN-CONTAINING PROTEIN"/>
    <property type="match status" value="1"/>
</dbReference>
<keyword evidence="6" id="KW-1185">Reference proteome</keyword>
<dbReference type="PANTHER" id="PTHR45080">
    <property type="entry name" value="CONTACTIN 5"/>
    <property type="match status" value="1"/>
</dbReference>
<dbReference type="Proteomes" id="UP001157091">
    <property type="component" value="Unassembled WGS sequence"/>
</dbReference>
<feature type="chain" id="PRO_5045159537" description="Immunoglobulin domain-containing protein" evidence="3">
    <location>
        <begin position="19"/>
        <end position="446"/>
    </location>
</feature>
<evidence type="ECO:0000256" key="1">
    <source>
        <dbReference type="ARBA" id="ARBA00022729"/>
    </source>
</evidence>
<dbReference type="SUPFAM" id="SSF48726">
    <property type="entry name" value="Immunoglobulin"/>
    <property type="match status" value="2"/>
</dbReference>
<name>A0ABQ6I578_9MICO</name>
<dbReference type="InterPro" id="IPR036179">
    <property type="entry name" value="Ig-like_dom_sf"/>
</dbReference>
<organism evidence="5 6">
    <name type="scientific">Luteimicrobium album</name>
    <dbReference type="NCBI Taxonomy" id="1054550"/>
    <lineage>
        <taxon>Bacteria</taxon>
        <taxon>Bacillati</taxon>
        <taxon>Actinomycetota</taxon>
        <taxon>Actinomycetes</taxon>
        <taxon>Micrococcales</taxon>
        <taxon>Luteimicrobium</taxon>
    </lineage>
</organism>
<dbReference type="SMART" id="SM00409">
    <property type="entry name" value="IG"/>
    <property type="match status" value="2"/>
</dbReference>
<comment type="caution">
    <text evidence="5">The sequence shown here is derived from an EMBL/GenBank/DDBJ whole genome shotgun (WGS) entry which is preliminary data.</text>
</comment>
<feature type="domain" description="Immunoglobulin" evidence="4">
    <location>
        <begin position="147"/>
        <end position="227"/>
    </location>
</feature>
<dbReference type="EMBL" id="BSUK01000001">
    <property type="protein sequence ID" value="GMA25133.1"/>
    <property type="molecule type" value="Genomic_DNA"/>
</dbReference>